<dbReference type="PANTHER" id="PTHR11474:SF126">
    <property type="entry name" value="TYROSINASE-LIKE PROTEIN TYR-1-RELATED"/>
    <property type="match status" value="1"/>
</dbReference>
<feature type="chain" id="PRO_5040739788" description="Tyrosinase copper-binding domain-containing protein" evidence="4">
    <location>
        <begin position="21"/>
        <end position="520"/>
    </location>
</feature>
<feature type="compositionally biased region" description="Low complexity" evidence="3">
    <location>
        <begin position="401"/>
        <end position="427"/>
    </location>
</feature>
<evidence type="ECO:0000256" key="3">
    <source>
        <dbReference type="SAM" id="MobiDB-lite"/>
    </source>
</evidence>
<keyword evidence="7" id="KW-1185">Reference proteome</keyword>
<dbReference type="AlphaFoldDB" id="A0A9W8M5N8"/>
<comment type="caution">
    <text evidence="6">The sequence shown here is derived from an EMBL/GenBank/DDBJ whole genome shotgun (WGS) entry which is preliminary data.</text>
</comment>
<evidence type="ECO:0000313" key="7">
    <source>
        <dbReference type="Proteomes" id="UP001140074"/>
    </source>
</evidence>
<feature type="region of interest" description="Disordered" evidence="3">
    <location>
        <begin position="393"/>
        <end position="427"/>
    </location>
</feature>
<name>A0A9W8M5N8_9FUNG</name>
<evidence type="ECO:0000256" key="1">
    <source>
        <dbReference type="ARBA" id="ARBA00022723"/>
    </source>
</evidence>
<reference evidence="6" key="1">
    <citation type="submission" date="2022-07" db="EMBL/GenBank/DDBJ databases">
        <title>Phylogenomic reconstructions and comparative analyses of Kickxellomycotina fungi.</title>
        <authorList>
            <person name="Reynolds N.K."/>
            <person name="Stajich J.E."/>
            <person name="Barry K."/>
            <person name="Grigoriev I.V."/>
            <person name="Crous P."/>
            <person name="Smith M.E."/>
        </authorList>
    </citation>
    <scope>NUCLEOTIDE SEQUENCE</scope>
    <source>
        <strain evidence="6">RSA 476</strain>
    </source>
</reference>
<dbReference type="SUPFAM" id="SSF48056">
    <property type="entry name" value="Di-copper centre-containing domain"/>
    <property type="match status" value="1"/>
</dbReference>
<dbReference type="Gene3D" id="1.10.1280.10">
    <property type="entry name" value="Di-copper center containing domain from catechol oxidase"/>
    <property type="match status" value="1"/>
</dbReference>
<evidence type="ECO:0000256" key="2">
    <source>
        <dbReference type="ARBA" id="ARBA00023008"/>
    </source>
</evidence>
<sequence>MKITSAFIALAAIIGAGVNAQSNCQSMSVRKEVRSLSPDEWNRVSSVVRTMNNAGWLGWFAHIHNQYFNVIHGNEFFFPWHRRFIRDFESVAQQIDRNFVLPYWDELRDFANPAASEVMSAKFLGTNGQGDGCVRDGNQAGLTLNYPSNHCLRRQYNGGNRINAWYSPEFIQSVLSRATRMSQLRPGIEFSLHGAIHIAMGGDMVQNYSPNDFVFWIHHANIDRIWNVWQFMNVNQNFWSLDGVDNNGRPMGYGTPIPHYNDPAINTMRLGVNNMCYTYDNGNSITNRKRSLLERRGGTKKCIPRPQVSLPPLPPLVEGVFNNVDALPVPADTYVQATISQKLPPVVLDKWFPSFTGGAAPNVTTGGAPNVAIPKAPFVPVAIPDAPYIPGTIPNPPDGEYYSSKSSSSGSSSNGSSSGSYTGSPLPSDSSSSLYSSSVASSSAAHSAVYSEEYHAFNPVDEAKGLKYPMPNPFPMTEHFIRMHNYPVSEIHKQYLIAREFVVDMNAAGYQSPFAKGTTA</sequence>
<proteinExistence type="predicted"/>
<dbReference type="InterPro" id="IPR008922">
    <property type="entry name" value="Di-copper_centre_dom_sf"/>
</dbReference>
<dbReference type="GO" id="GO:0046872">
    <property type="term" value="F:metal ion binding"/>
    <property type="evidence" value="ECO:0007669"/>
    <property type="project" value="UniProtKB-KW"/>
</dbReference>
<keyword evidence="2" id="KW-0186">Copper</keyword>
<dbReference type="Proteomes" id="UP001140074">
    <property type="component" value="Unassembled WGS sequence"/>
</dbReference>
<keyword evidence="1" id="KW-0479">Metal-binding</keyword>
<dbReference type="PANTHER" id="PTHR11474">
    <property type="entry name" value="TYROSINASE FAMILY MEMBER"/>
    <property type="match status" value="1"/>
</dbReference>
<dbReference type="Pfam" id="PF00264">
    <property type="entry name" value="Tyrosinase"/>
    <property type="match status" value="1"/>
</dbReference>
<dbReference type="PRINTS" id="PR00092">
    <property type="entry name" value="TYROSINASE"/>
</dbReference>
<gene>
    <name evidence="6" type="ORF">GGH94_002782</name>
</gene>
<feature type="domain" description="Tyrosinase copper-binding" evidence="5">
    <location>
        <begin position="60"/>
        <end position="230"/>
    </location>
</feature>
<dbReference type="GO" id="GO:0016491">
    <property type="term" value="F:oxidoreductase activity"/>
    <property type="evidence" value="ECO:0007669"/>
    <property type="project" value="InterPro"/>
</dbReference>
<evidence type="ECO:0000313" key="6">
    <source>
        <dbReference type="EMBL" id="KAJ2864636.1"/>
    </source>
</evidence>
<protein>
    <recommendedName>
        <fullName evidence="5">Tyrosinase copper-binding domain-containing protein</fullName>
    </recommendedName>
</protein>
<keyword evidence="4" id="KW-0732">Signal</keyword>
<feature type="signal peptide" evidence="4">
    <location>
        <begin position="1"/>
        <end position="20"/>
    </location>
</feature>
<accession>A0A9W8M5N8</accession>
<organism evidence="6 7">
    <name type="scientific">Coemansia aciculifera</name>
    <dbReference type="NCBI Taxonomy" id="417176"/>
    <lineage>
        <taxon>Eukaryota</taxon>
        <taxon>Fungi</taxon>
        <taxon>Fungi incertae sedis</taxon>
        <taxon>Zoopagomycota</taxon>
        <taxon>Kickxellomycotina</taxon>
        <taxon>Kickxellomycetes</taxon>
        <taxon>Kickxellales</taxon>
        <taxon>Kickxellaceae</taxon>
        <taxon>Coemansia</taxon>
    </lineage>
</organism>
<evidence type="ECO:0000256" key="4">
    <source>
        <dbReference type="SAM" id="SignalP"/>
    </source>
</evidence>
<dbReference type="InterPro" id="IPR002227">
    <property type="entry name" value="Tyrosinase_Cu-bd"/>
</dbReference>
<dbReference type="EMBL" id="JANBUY010000082">
    <property type="protein sequence ID" value="KAJ2864636.1"/>
    <property type="molecule type" value="Genomic_DNA"/>
</dbReference>
<dbReference type="InterPro" id="IPR050316">
    <property type="entry name" value="Tyrosinase/Hemocyanin"/>
</dbReference>
<evidence type="ECO:0000259" key="5">
    <source>
        <dbReference type="Pfam" id="PF00264"/>
    </source>
</evidence>